<dbReference type="Pfam" id="PF00356">
    <property type="entry name" value="LacI"/>
    <property type="match status" value="1"/>
</dbReference>
<keyword evidence="3" id="KW-0238">DNA-binding</keyword>
<dbReference type="InterPro" id="IPR010982">
    <property type="entry name" value="Lambda_DNA-bd_dom_sf"/>
</dbReference>
<dbReference type="Pfam" id="PF13377">
    <property type="entry name" value="Peripla_BP_3"/>
    <property type="match status" value="1"/>
</dbReference>
<dbReference type="CDD" id="cd06267">
    <property type="entry name" value="PBP1_LacI_sugar_binding-like"/>
    <property type="match status" value="1"/>
</dbReference>
<keyword evidence="7" id="KW-1185">Reference proteome</keyword>
<accession>A0A0S6WBC2</accession>
<dbReference type="GO" id="GO:0003700">
    <property type="term" value="F:DNA-binding transcription factor activity"/>
    <property type="evidence" value="ECO:0007669"/>
    <property type="project" value="TreeGrafter"/>
</dbReference>
<evidence type="ECO:0000256" key="1">
    <source>
        <dbReference type="ARBA" id="ARBA00022491"/>
    </source>
</evidence>
<dbReference type="PROSITE" id="PS00356">
    <property type="entry name" value="HTH_LACI_1"/>
    <property type="match status" value="1"/>
</dbReference>
<organism evidence="6">
    <name type="scientific">Vecturithrix granuli</name>
    <dbReference type="NCBI Taxonomy" id="1499967"/>
    <lineage>
        <taxon>Bacteria</taxon>
        <taxon>Candidatus Moduliflexota</taxon>
        <taxon>Candidatus Vecturitrichia</taxon>
        <taxon>Candidatus Vecturitrichales</taxon>
        <taxon>Candidatus Vecturitrichaceae</taxon>
        <taxon>Candidatus Vecturithrix</taxon>
    </lineage>
</organism>
<dbReference type="SUPFAM" id="SSF47413">
    <property type="entry name" value="lambda repressor-like DNA-binding domains"/>
    <property type="match status" value="1"/>
</dbReference>
<evidence type="ECO:0000256" key="4">
    <source>
        <dbReference type="ARBA" id="ARBA00023163"/>
    </source>
</evidence>
<keyword evidence="1" id="KW-0678">Repressor</keyword>
<feature type="domain" description="HTH lacI-type" evidence="5">
    <location>
        <begin position="8"/>
        <end position="60"/>
    </location>
</feature>
<dbReference type="PROSITE" id="PS50932">
    <property type="entry name" value="HTH_LACI_2"/>
    <property type="match status" value="1"/>
</dbReference>
<proteinExistence type="predicted"/>
<gene>
    <name evidence="6" type="ORF">U27_02038</name>
</gene>
<name>A0A0S6WBC2_VECG1</name>
<dbReference type="EMBL" id="DF820463">
    <property type="protein sequence ID" value="GAK55206.1"/>
    <property type="molecule type" value="Genomic_DNA"/>
</dbReference>
<dbReference type="Proteomes" id="UP000030661">
    <property type="component" value="Unassembled WGS sequence"/>
</dbReference>
<evidence type="ECO:0000313" key="6">
    <source>
        <dbReference type="EMBL" id="GAK55206.1"/>
    </source>
</evidence>
<dbReference type="eggNOG" id="COG1609">
    <property type="taxonomic scope" value="Bacteria"/>
</dbReference>
<evidence type="ECO:0000256" key="2">
    <source>
        <dbReference type="ARBA" id="ARBA00023015"/>
    </source>
</evidence>
<evidence type="ECO:0000259" key="5">
    <source>
        <dbReference type="PROSITE" id="PS50932"/>
    </source>
</evidence>
<dbReference type="PANTHER" id="PTHR30146:SF148">
    <property type="entry name" value="HTH-TYPE TRANSCRIPTIONAL REPRESSOR PURR-RELATED"/>
    <property type="match status" value="1"/>
</dbReference>
<dbReference type="PRINTS" id="PR00036">
    <property type="entry name" value="HTHLACI"/>
</dbReference>
<evidence type="ECO:0000256" key="3">
    <source>
        <dbReference type="ARBA" id="ARBA00023125"/>
    </source>
</evidence>
<keyword evidence="2" id="KW-0805">Transcription regulation</keyword>
<protein>
    <submittedName>
        <fullName evidence="6">Transcriptional regulator</fullName>
    </submittedName>
</protein>
<dbReference type="PANTHER" id="PTHR30146">
    <property type="entry name" value="LACI-RELATED TRANSCRIPTIONAL REPRESSOR"/>
    <property type="match status" value="1"/>
</dbReference>
<reference evidence="6" key="1">
    <citation type="journal article" date="2015" name="PeerJ">
        <title>First genomic representation of candidate bacterial phylum KSB3 points to enhanced environmental sensing as a trigger of wastewater bulking.</title>
        <authorList>
            <person name="Sekiguchi Y."/>
            <person name="Ohashi A."/>
            <person name="Parks D.H."/>
            <person name="Yamauchi T."/>
            <person name="Tyson G.W."/>
            <person name="Hugenholtz P."/>
        </authorList>
    </citation>
    <scope>NUCLEOTIDE SEQUENCE [LARGE SCALE GENOMIC DNA]</scope>
</reference>
<dbReference type="InterPro" id="IPR000843">
    <property type="entry name" value="HTH_LacI"/>
</dbReference>
<dbReference type="SUPFAM" id="SSF53822">
    <property type="entry name" value="Periplasmic binding protein-like I"/>
    <property type="match status" value="1"/>
</dbReference>
<dbReference type="InterPro" id="IPR028082">
    <property type="entry name" value="Peripla_BP_I"/>
</dbReference>
<dbReference type="GO" id="GO:0000976">
    <property type="term" value="F:transcription cis-regulatory region binding"/>
    <property type="evidence" value="ECO:0007669"/>
    <property type="project" value="TreeGrafter"/>
</dbReference>
<dbReference type="HOGENOM" id="CLU_037628_6_1_0"/>
<dbReference type="Gene3D" id="3.40.50.2300">
    <property type="match status" value="2"/>
</dbReference>
<sequence length="347" mass="38355">MNIEKTNPTLEDVASHSGVSIATVSRVINASGPVRKEVEERVKRVIEELGFEPRRKRLKTRTKPAMIACIAPEFLNPANAQILTGVQEESEKMGIHLLIVPVSEKPGSLHQNLQVLTQITVDGVILHHLGVEPQEVLDVCNRQEIPMVVLRRDIATPRIHCIDTDRENGMYQAAKFLLNLNHTQIAYLSSSPGSEVAQARLRGVRRALNEANFALKPEFYRECLSTVDDGFRAANNLLRLPVGKRPTAILAYNDLVAIGALHAIRTAGLMIPEDISVVGFDNIPLTSHTNPPLTTVAQPHYQKGQLAVQKLYYSLNGDDETDREGLTLLECSLVVRESTGPCCRKTN</sequence>
<evidence type="ECO:0000313" key="7">
    <source>
        <dbReference type="Proteomes" id="UP000030661"/>
    </source>
</evidence>
<dbReference type="InterPro" id="IPR046335">
    <property type="entry name" value="LacI/GalR-like_sensor"/>
</dbReference>
<dbReference type="AlphaFoldDB" id="A0A0S6WBC2"/>
<dbReference type="CDD" id="cd01392">
    <property type="entry name" value="HTH_LacI"/>
    <property type="match status" value="1"/>
</dbReference>
<dbReference type="STRING" id="1499967.U27_02038"/>
<keyword evidence="4" id="KW-0804">Transcription</keyword>
<dbReference type="SMART" id="SM00354">
    <property type="entry name" value="HTH_LACI"/>
    <property type="match status" value="1"/>
</dbReference>
<dbReference type="Gene3D" id="1.10.260.40">
    <property type="entry name" value="lambda repressor-like DNA-binding domains"/>
    <property type="match status" value="1"/>
</dbReference>